<name>A0A370BVQ6_ASPNG</name>
<dbReference type="EMBL" id="KZ851923">
    <property type="protein sequence ID" value="RDH18468.1"/>
    <property type="molecule type" value="Genomic_DNA"/>
</dbReference>
<keyword evidence="1" id="KW-0472">Membrane</keyword>
<sequence length="817" mass="89210">MGSDDTALRGEYIPFQTMNDDDNSADYSHRTSRPLSRSLKHLVPIVLLYCSLLIFSWTVTCILTHRPLLYHHSTPTWESARQLTCASQTVLGVTDSDARATFSCSQREVTKVTLTAAVIAATRRWRLAARVINSVMAVLTIPFSSFIAARAAIVYGQAAGNKRTFSLRKLLAVADRGWWNPFILARLFSAGGRRRLGSPLLYYAFLVCALGMRHDDSGLNWPLQQLLVSEVTILVESLPSKVTPLVSDADITGLSQVKSIETVGDTRPLIHYATQYDSQPNIWRTPDSICNASMSWAYSCVGNSDQAGTATHFNSLRGNSSFVSVPVNSATTGIISNHAFRFNTSVASEEVSEEAYPDNCGGPGSFSASTLANLSALDASYGVPSSANGMMEVKVCALGDLQTFPWNLTRNRQDIAEEAYIHFNSVAMSFLTNGSRIASWTQRIRANTTAGYFMLPNYMNNYQTGPLLETFDLATSFDPENVIVDQKESTDVRAFDNSHVLGYGYPDPTPVSSPALGPLLTATKALFGPSTFFANRANSTPTLPNITSLSLDECSEPVPFTYLSNTNTEDTTSWRYATLKPCASDTNSTYFNDLAAWLGQLFANYDDPQTTSVFTQGAFFANKANLGRASTQQAYRRILLKDDGTSVEIFAIRPWAIAFLSTVIGLHLVGLVILAFYAGLHPTWTESFDAFAMLRIGAQLAERKDVRAQMPLLGNAQMEDTAILDCTNGIIGEDIGAVETENVGRLPCSTVWNSSSLPICSIFSTTALANHYGCADQRSRVSVCSSMKQPGRHHVPCLSPERPETGSELLHSCAITH</sequence>
<evidence type="ECO:0000313" key="2">
    <source>
        <dbReference type="EMBL" id="RDH18468.1"/>
    </source>
</evidence>
<feature type="transmembrane region" description="Helical" evidence="1">
    <location>
        <begin position="131"/>
        <end position="155"/>
    </location>
</feature>
<proteinExistence type="predicted"/>
<dbReference type="AlphaFoldDB" id="A0A370BVQ6"/>
<gene>
    <name evidence="2" type="ORF">M747DRAFT_354328</name>
</gene>
<evidence type="ECO:0000313" key="3">
    <source>
        <dbReference type="Proteomes" id="UP000253845"/>
    </source>
</evidence>
<organism evidence="2 3">
    <name type="scientific">Aspergillus niger ATCC 13496</name>
    <dbReference type="NCBI Taxonomy" id="1353008"/>
    <lineage>
        <taxon>Eukaryota</taxon>
        <taxon>Fungi</taxon>
        <taxon>Dikarya</taxon>
        <taxon>Ascomycota</taxon>
        <taxon>Pezizomycotina</taxon>
        <taxon>Eurotiomycetes</taxon>
        <taxon>Eurotiomycetidae</taxon>
        <taxon>Eurotiales</taxon>
        <taxon>Aspergillaceae</taxon>
        <taxon>Aspergillus</taxon>
        <taxon>Aspergillus subgen. Circumdati</taxon>
    </lineage>
</organism>
<accession>A0A370BVQ6</accession>
<dbReference type="Proteomes" id="UP000253845">
    <property type="component" value="Unassembled WGS sequence"/>
</dbReference>
<protein>
    <submittedName>
        <fullName evidence="2">Uncharacterized protein</fullName>
    </submittedName>
</protein>
<feature type="transmembrane region" description="Helical" evidence="1">
    <location>
        <begin position="655"/>
        <end position="678"/>
    </location>
</feature>
<keyword evidence="1" id="KW-1133">Transmembrane helix</keyword>
<dbReference type="VEuPathDB" id="FungiDB:M747DRAFT_354328"/>
<reference evidence="2 3" key="1">
    <citation type="submission" date="2018-07" db="EMBL/GenBank/DDBJ databases">
        <title>Section-level genome sequencing of Aspergillus section Nigri to investigate inter- and intra-species variation.</title>
        <authorList>
            <consortium name="DOE Joint Genome Institute"/>
            <person name="Vesth T.C."/>
            <person name="Nybo J.L."/>
            <person name="Theobald S."/>
            <person name="Frisvad J.C."/>
            <person name="Larsen T.O."/>
            <person name="Nielsen K.F."/>
            <person name="Hoof J.B."/>
            <person name="Brandl J."/>
            <person name="Salamov A."/>
            <person name="Riley R."/>
            <person name="Gladden J.M."/>
            <person name="Phatale P."/>
            <person name="Nielsen M.T."/>
            <person name="Lyhne E.K."/>
            <person name="Kogle M.E."/>
            <person name="Strasser K."/>
            <person name="McDonnell E."/>
            <person name="Barry K."/>
            <person name="Clum A."/>
            <person name="Chen C."/>
            <person name="Nolan M."/>
            <person name="Sandor L."/>
            <person name="Kuo A."/>
            <person name="Lipzen A."/>
            <person name="Hainaut M."/>
            <person name="Drula E."/>
            <person name="Tsang A."/>
            <person name="Magnuson J.K."/>
            <person name="Henrissat B."/>
            <person name="Wiebenga A."/>
            <person name="Simmons B.A."/>
            <person name="Makela M.R."/>
            <person name="De vries R.P."/>
            <person name="Grigoriev I.V."/>
            <person name="Mortensen U.H."/>
            <person name="Baker S.E."/>
            <person name="Andersen M.R."/>
        </authorList>
    </citation>
    <scope>NUCLEOTIDE SEQUENCE [LARGE SCALE GENOMIC DNA]</scope>
    <source>
        <strain evidence="2 3">ATCC 13496</strain>
    </source>
</reference>
<evidence type="ECO:0000256" key="1">
    <source>
        <dbReference type="SAM" id="Phobius"/>
    </source>
</evidence>
<feature type="transmembrane region" description="Helical" evidence="1">
    <location>
        <begin position="42"/>
        <end position="63"/>
    </location>
</feature>
<keyword evidence="1" id="KW-0812">Transmembrane</keyword>